<name>A0A6J6DDU6_9ZZZZ</name>
<reference evidence="3" key="1">
    <citation type="submission" date="2020-05" db="EMBL/GenBank/DDBJ databases">
        <authorList>
            <person name="Chiriac C."/>
            <person name="Salcher M."/>
            <person name="Ghai R."/>
            <person name="Kavagutti S V."/>
        </authorList>
    </citation>
    <scope>NUCLEOTIDE SEQUENCE</scope>
</reference>
<evidence type="ECO:0000256" key="1">
    <source>
        <dbReference type="SAM" id="MobiDB-lite"/>
    </source>
</evidence>
<feature type="domain" description="Peptidase M11 gametolysin" evidence="2">
    <location>
        <begin position="183"/>
        <end position="299"/>
    </location>
</feature>
<sequence length="826" mass="86430">MVSMVHVLKYALTAVTVATVPVVSSVVTAPPTEIRIEQSTTTGIVRALMTTEPREDGSSTLGYILDTGRKKIELPTNEQAPAIPGTRVTLNGGIKAVESGDAPVAAAAAVTTEIYAPIAARNLVVVPITWEGASFPAERLTAMQSTLVQLDSWWSSASAGIENLSISSLPITTIPVPSNCDTKAMETAAKSAVGAAALNTWATNITIILPENSGCWWGGLGYMPGFVTWINSINVKVMIHELGHNMGLPHANSCFQKETLSLVNMCNESEYGDPTDPMGMAWSVDRYSFGAEFLTRIGWLPQSQQKTWAGTTVSYTLVPLDDTSNGGLRGIRINGRGALDSTSPGDYWLQFRAFGENSSPKPGVHLTVSPTKEFELSAAGKNSRLGTSTWLCDITPGDAPWGTPAWNSYGFQLNTPWSDPSGLFTVTVTAVTATSASLTIKPAQTLPTAPSSVTTETLTSDSTPDGRIKVSWISALSAATSGFGEPVAVTATINGTTNSCTASARTKFCIISGAPRAQELDILTVSKNYTGASVSTAARSQAIPVTPPIGTLSSSSTSTSATFTLAITDTGGAPVLSTGAITLSNGQACAVGSNPCTISGLLPRAKYTATSKLENSAGARTITADITTLSQKPAPPTVTAVLVDAVVTATVTVQPIDTSNVDFIGFWCSNDKVWRQTPFVGGQITSAIPSAVSDNYCWVHTVNTTGYSGGTLVQIRSLSDKPVTIPGETNTDTNNGGGSNSGGDNTSRPTPVISAKTTRVAGGTQVRITWKVTNGDLSRVTVSKIAGRICRKTGRNTCVAKNVRRGRMTVTLTMPGAKKITVRTPR</sequence>
<dbReference type="InterPro" id="IPR008752">
    <property type="entry name" value="Peptidase_M11"/>
</dbReference>
<dbReference type="SUPFAM" id="SSF55486">
    <property type="entry name" value="Metalloproteases ('zincins'), catalytic domain"/>
    <property type="match status" value="1"/>
</dbReference>
<organism evidence="3">
    <name type="scientific">freshwater metagenome</name>
    <dbReference type="NCBI Taxonomy" id="449393"/>
    <lineage>
        <taxon>unclassified sequences</taxon>
        <taxon>metagenomes</taxon>
        <taxon>ecological metagenomes</taxon>
    </lineage>
</organism>
<evidence type="ECO:0000259" key="2">
    <source>
        <dbReference type="Pfam" id="PF05548"/>
    </source>
</evidence>
<proteinExistence type="predicted"/>
<feature type="region of interest" description="Disordered" evidence="1">
    <location>
        <begin position="721"/>
        <end position="751"/>
    </location>
</feature>
<dbReference type="Pfam" id="PF05548">
    <property type="entry name" value="Peptidase_M11"/>
    <property type="match status" value="1"/>
</dbReference>
<dbReference type="AlphaFoldDB" id="A0A6J6DDU6"/>
<accession>A0A6J6DDU6</accession>
<gene>
    <name evidence="3" type="ORF">UFOPK1619_00360</name>
</gene>
<protein>
    <submittedName>
        <fullName evidence="3">Unannotated protein</fullName>
    </submittedName>
</protein>
<evidence type="ECO:0000313" key="3">
    <source>
        <dbReference type="EMBL" id="CAB4560433.1"/>
    </source>
</evidence>
<dbReference type="EMBL" id="CAEZTI010000049">
    <property type="protein sequence ID" value="CAB4560433.1"/>
    <property type="molecule type" value="Genomic_DNA"/>
</dbReference>